<dbReference type="InterPro" id="IPR011042">
    <property type="entry name" value="6-blade_b-propeller_TolB-like"/>
</dbReference>
<comment type="caution">
    <text evidence="3">The sequence shown here is derived from an EMBL/GenBank/DDBJ whole genome shotgun (WGS) entry which is preliminary data.</text>
</comment>
<dbReference type="InterPro" id="IPR013658">
    <property type="entry name" value="SGL"/>
</dbReference>
<name>A0ABQ5V6K0_9PROT</name>
<evidence type="ECO:0000256" key="1">
    <source>
        <dbReference type="ARBA" id="ARBA00022801"/>
    </source>
</evidence>
<sequence length="330" mass="34794">MLRVLPLLLLGACAASPTISYPNIGSVEAIQAGILPADALPEDLGGAFGWSEGPVWIEDGYLLFTDVPGNTIWKFSDQDGLSVWMQPSGADPVADYTSSPGANGLLAYKNGTILAPDHGNRALYVLDLDTQEKTLLADQYEGQRFNSPNDVVVHASGTMFFTDPPYGLKDQDGSSAKEIGFNGVYALQSDGSITLIDDRLTRPNGIVLSPDGTTLYVSNSDPADAKYMTYPVGSDGSVGEGRLFLDVTALLAEEGFGNPDGMAVAKDGTIFATGPGGVLVLSPDADILGTIRTGKPVANVAFGDANGRTLYMTSQDRLTRIETLKTGLEF</sequence>
<dbReference type="Gene3D" id="2.120.10.30">
    <property type="entry name" value="TolB, C-terminal domain"/>
    <property type="match status" value="1"/>
</dbReference>
<dbReference type="PANTHER" id="PTHR47572:SF4">
    <property type="entry name" value="LACTONASE DRP35"/>
    <property type="match status" value="1"/>
</dbReference>
<dbReference type="Proteomes" id="UP001161391">
    <property type="component" value="Unassembled WGS sequence"/>
</dbReference>
<dbReference type="EMBL" id="BSNK01000001">
    <property type="protein sequence ID" value="GLQ23171.1"/>
    <property type="molecule type" value="Genomic_DNA"/>
</dbReference>
<feature type="domain" description="SMP-30/Gluconolactonase/LRE-like region" evidence="2">
    <location>
        <begin position="50"/>
        <end position="314"/>
    </location>
</feature>
<dbReference type="InterPro" id="IPR051262">
    <property type="entry name" value="SMP-30/CGR1_Lactonase"/>
</dbReference>
<evidence type="ECO:0000313" key="3">
    <source>
        <dbReference type="EMBL" id="GLQ23171.1"/>
    </source>
</evidence>
<dbReference type="Pfam" id="PF08450">
    <property type="entry name" value="SGL"/>
    <property type="match status" value="1"/>
</dbReference>
<accession>A0ABQ5V6K0</accession>
<evidence type="ECO:0000313" key="4">
    <source>
        <dbReference type="Proteomes" id="UP001161391"/>
    </source>
</evidence>
<dbReference type="PANTHER" id="PTHR47572">
    <property type="entry name" value="LIPOPROTEIN-RELATED"/>
    <property type="match status" value="1"/>
</dbReference>
<organism evidence="3 4">
    <name type="scientific">Algimonas ampicilliniresistens</name>
    <dbReference type="NCBI Taxonomy" id="1298735"/>
    <lineage>
        <taxon>Bacteria</taxon>
        <taxon>Pseudomonadati</taxon>
        <taxon>Pseudomonadota</taxon>
        <taxon>Alphaproteobacteria</taxon>
        <taxon>Maricaulales</taxon>
        <taxon>Robiginitomaculaceae</taxon>
        <taxon>Algimonas</taxon>
    </lineage>
</organism>
<reference evidence="3" key="2">
    <citation type="submission" date="2023-01" db="EMBL/GenBank/DDBJ databases">
        <title>Draft genome sequence of Algimonas ampicilliniresistens strain NBRC 108219.</title>
        <authorList>
            <person name="Sun Q."/>
            <person name="Mori K."/>
        </authorList>
    </citation>
    <scope>NUCLEOTIDE SEQUENCE</scope>
    <source>
        <strain evidence="3">NBRC 108219</strain>
    </source>
</reference>
<proteinExistence type="predicted"/>
<protein>
    <submittedName>
        <fullName evidence="3">Gluconolactonase</fullName>
    </submittedName>
</protein>
<gene>
    <name evidence="3" type="primary">gnl</name>
    <name evidence="3" type="ORF">GCM10007853_10450</name>
</gene>
<reference evidence="3" key="1">
    <citation type="journal article" date="2014" name="Int. J. Syst. Evol. Microbiol.">
        <title>Complete genome of a new Firmicutes species belonging to the dominant human colonic microbiota ('Ruminococcus bicirculans') reveals two chromosomes and a selective capacity to utilize plant glucans.</title>
        <authorList>
            <consortium name="NISC Comparative Sequencing Program"/>
            <person name="Wegmann U."/>
            <person name="Louis P."/>
            <person name="Goesmann A."/>
            <person name="Henrissat B."/>
            <person name="Duncan S.H."/>
            <person name="Flint H.J."/>
        </authorList>
    </citation>
    <scope>NUCLEOTIDE SEQUENCE</scope>
    <source>
        <strain evidence="3">NBRC 108219</strain>
    </source>
</reference>
<dbReference type="SUPFAM" id="SSF63829">
    <property type="entry name" value="Calcium-dependent phosphotriesterase"/>
    <property type="match status" value="1"/>
</dbReference>
<evidence type="ECO:0000259" key="2">
    <source>
        <dbReference type="Pfam" id="PF08450"/>
    </source>
</evidence>
<keyword evidence="1" id="KW-0378">Hydrolase</keyword>
<keyword evidence="4" id="KW-1185">Reference proteome</keyword>